<dbReference type="CDD" id="cd00082">
    <property type="entry name" value="HisKA"/>
    <property type="match status" value="1"/>
</dbReference>
<proteinExistence type="predicted"/>
<evidence type="ECO:0000256" key="3">
    <source>
        <dbReference type="ARBA" id="ARBA00022553"/>
    </source>
</evidence>
<protein>
    <recommendedName>
        <fullName evidence="2">histidine kinase</fullName>
        <ecNumber evidence="2">2.7.13.3</ecNumber>
    </recommendedName>
</protein>
<feature type="transmembrane region" description="Helical" evidence="4">
    <location>
        <begin position="42"/>
        <end position="62"/>
    </location>
</feature>
<feature type="transmembrane region" description="Helical" evidence="4">
    <location>
        <begin position="74"/>
        <end position="92"/>
    </location>
</feature>
<evidence type="ECO:0000256" key="2">
    <source>
        <dbReference type="ARBA" id="ARBA00012438"/>
    </source>
</evidence>
<dbReference type="EMBL" id="JBGUAW010000001">
    <property type="protein sequence ID" value="MFA9459353.1"/>
    <property type="molecule type" value="Genomic_DNA"/>
</dbReference>
<dbReference type="PANTHER" id="PTHR43065:SF52">
    <property type="entry name" value="SENSOR PROTEIN KINASE PILS"/>
    <property type="match status" value="1"/>
</dbReference>
<name>A0ABV4TS97_9GAMM</name>
<gene>
    <name evidence="6" type="ORF">ACERLL_00745</name>
</gene>
<dbReference type="SUPFAM" id="SSF55874">
    <property type="entry name" value="ATPase domain of HSP90 chaperone/DNA topoisomerase II/histidine kinase"/>
    <property type="match status" value="1"/>
</dbReference>
<dbReference type="Gene3D" id="1.10.287.130">
    <property type="match status" value="1"/>
</dbReference>
<comment type="catalytic activity">
    <reaction evidence="1">
        <text>ATP + protein L-histidine = ADP + protein N-phospho-L-histidine.</text>
        <dbReference type="EC" id="2.7.13.3"/>
    </reaction>
</comment>
<dbReference type="PRINTS" id="PR00344">
    <property type="entry name" value="BCTRLSENSOR"/>
</dbReference>
<keyword evidence="7" id="KW-1185">Reference proteome</keyword>
<dbReference type="PROSITE" id="PS50109">
    <property type="entry name" value="HIS_KIN"/>
    <property type="match status" value="1"/>
</dbReference>
<accession>A0ABV4TS97</accession>
<dbReference type="Pfam" id="PF02518">
    <property type="entry name" value="HATPase_c"/>
    <property type="match status" value="1"/>
</dbReference>
<dbReference type="InterPro" id="IPR003594">
    <property type="entry name" value="HATPase_dom"/>
</dbReference>
<organism evidence="6 7">
    <name type="scientific">Thiohalorhabdus methylotrophus</name>
    <dbReference type="NCBI Taxonomy" id="3242694"/>
    <lineage>
        <taxon>Bacteria</taxon>
        <taxon>Pseudomonadati</taxon>
        <taxon>Pseudomonadota</taxon>
        <taxon>Gammaproteobacteria</taxon>
        <taxon>Thiohalorhabdales</taxon>
        <taxon>Thiohalorhabdaceae</taxon>
        <taxon>Thiohalorhabdus</taxon>
    </lineage>
</organism>
<dbReference type="InterPro" id="IPR036890">
    <property type="entry name" value="HATPase_C_sf"/>
</dbReference>
<dbReference type="InterPro" id="IPR004358">
    <property type="entry name" value="Sig_transdc_His_kin-like_C"/>
</dbReference>
<feature type="transmembrane region" description="Helical" evidence="4">
    <location>
        <begin position="16"/>
        <end position="36"/>
    </location>
</feature>
<keyword evidence="3" id="KW-0597">Phosphoprotein</keyword>
<dbReference type="RefSeq" id="WP_373654143.1">
    <property type="nucleotide sequence ID" value="NZ_JBGUAW010000001.1"/>
</dbReference>
<dbReference type="Proteomes" id="UP001575181">
    <property type="component" value="Unassembled WGS sequence"/>
</dbReference>
<feature type="domain" description="Histidine kinase" evidence="5">
    <location>
        <begin position="321"/>
        <end position="527"/>
    </location>
</feature>
<evidence type="ECO:0000256" key="1">
    <source>
        <dbReference type="ARBA" id="ARBA00000085"/>
    </source>
</evidence>
<dbReference type="SMART" id="SM00387">
    <property type="entry name" value="HATPase_c"/>
    <property type="match status" value="1"/>
</dbReference>
<keyword evidence="4" id="KW-1133">Transmembrane helix</keyword>
<evidence type="ECO:0000313" key="6">
    <source>
        <dbReference type="EMBL" id="MFA9459353.1"/>
    </source>
</evidence>
<reference evidence="6 7" key="1">
    <citation type="submission" date="2024-08" db="EMBL/GenBank/DDBJ databases">
        <title>Whole-genome sequencing of halo(alkali)philic microorganisms from hypersaline lakes.</title>
        <authorList>
            <person name="Sorokin D.Y."/>
            <person name="Merkel A.Y."/>
            <person name="Messina E."/>
            <person name="Yakimov M."/>
        </authorList>
    </citation>
    <scope>NUCLEOTIDE SEQUENCE [LARGE SCALE GENOMIC DNA]</scope>
    <source>
        <strain evidence="6 7">Cl-TMA</strain>
    </source>
</reference>
<dbReference type="EC" id="2.7.13.3" evidence="2"/>
<dbReference type="SUPFAM" id="SSF47384">
    <property type="entry name" value="Homodimeric domain of signal transducing histidine kinase"/>
    <property type="match status" value="1"/>
</dbReference>
<dbReference type="PANTHER" id="PTHR43065">
    <property type="entry name" value="SENSOR HISTIDINE KINASE"/>
    <property type="match status" value="1"/>
</dbReference>
<dbReference type="InterPro" id="IPR003661">
    <property type="entry name" value="HisK_dim/P_dom"/>
</dbReference>
<evidence type="ECO:0000313" key="7">
    <source>
        <dbReference type="Proteomes" id="UP001575181"/>
    </source>
</evidence>
<dbReference type="InterPro" id="IPR036097">
    <property type="entry name" value="HisK_dim/P_sf"/>
</dbReference>
<evidence type="ECO:0000259" key="5">
    <source>
        <dbReference type="PROSITE" id="PS50109"/>
    </source>
</evidence>
<sequence>MLSGWTPSLATLRRAVLYRTGLGFLLAALTVGWGQFPPFTQFSIVDLAAALAIEVVVGSWVLYRLRVGGHPLRLAGALVGGDFLAATHLVWFSGPIDGPLVFLYPLAVVSSSFLLGPGVSYYSAAAAFLLQGAGYLAVGGPEPDAAIRGLLLQGLLLVALAALSDGLTSRLHRHEQRAQRRERDVRTLTALADQVLERVDNGLLVVEDQGGIRFTNPQADQFLYPAPAAELDFLNIRAPELFRHFQSWQAGSGPGSGELRGVSPRGDSDHPHVLAFRFTPLGSPEGTATLINLYDLTEARQRQHTQELTERLAALGRLSANLAHEIRNPLSSIQHAGQLLAESGADGRMTGIIQRETKRLNQWVETLLRHLRPPSGQARELEVAPLVESTVRLLGNEGCMPEQGCFEWEVSEGLTVCADEGHLQQILWNLGINAIRHGKIPERGGGLIRGRVASPGRARLEVLDRGPGIPGTSRETVFEPFYTTATQGTGLGLGLVRELVEANRGTISIADRPGGGTCIAVDLPSHCSKRGKG</sequence>
<keyword evidence="4" id="KW-0472">Membrane</keyword>
<feature type="transmembrane region" description="Helical" evidence="4">
    <location>
        <begin position="98"/>
        <end position="116"/>
    </location>
</feature>
<evidence type="ECO:0000256" key="4">
    <source>
        <dbReference type="SAM" id="Phobius"/>
    </source>
</evidence>
<keyword evidence="4" id="KW-0812">Transmembrane</keyword>
<dbReference type="Gene3D" id="3.30.565.10">
    <property type="entry name" value="Histidine kinase-like ATPase, C-terminal domain"/>
    <property type="match status" value="1"/>
</dbReference>
<dbReference type="SMART" id="SM00388">
    <property type="entry name" value="HisKA"/>
    <property type="match status" value="1"/>
</dbReference>
<dbReference type="CDD" id="cd00075">
    <property type="entry name" value="HATPase"/>
    <property type="match status" value="1"/>
</dbReference>
<dbReference type="Pfam" id="PF00512">
    <property type="entry name" value="HisKA"/>
    <property type="match status" value="1"/>
</dbReference>
<dbReference type="InterPro" id="IPR005467">
    <property type="entry name" value="His_kinase_dom"/>
</dbReference>
<comment type="caution">
    <text evidence="6">The sequence shown here is derived from an EMBL/GenBank/DDBJ whole genome shotgun (WGS) entry which is preliminary data.</text>
</comment>